<accession>A0A2A2F0D9</accession>
<evidence type="ECO:0000313" key="2">
    <source>
        <dbReference type="EMBL" id="PAU78062.1"/>
    </source>
</evidence>
<dbReference type="EMBL" id="NSKB01000002">
    <property type="protein sequence ID" value="PAU78062.1"/>
    <property type="molecule type" value="Genomic_DNA"/>
</dbReference>
<protein>
    <submittedName>
        <fullName evidence="2">Uncharacterized protein</fullName>
    </submittedName>
</protein>
<keyword evidence="1" id="KW-1133">Transmembrane helix</keyword>
<sequence length="61" mass="6687">MATQELLEMSLFVFNLVGLVVCLVGLSLARRRRRRPLGYGIAVLGFLIAAIPMLAQLFGNP</sequence>
<gene>
    <name evidence="2" type="ORF">CK498_04860</name>
</gene>
<comment type="caution">
    <text evidence="2">The sequence shown here is derived from an EMBL/GenBank/DDBJ whole genome shotgun (WGS) entry which is preliminary data.</text>
</comment>
<name>A0A2A2F0D9_9GAMM</name>
<reference evidence="2 3" key="1">
    <citation type="submission" date="2017-08" db="EMBL/GenBank/DDBJ databases">
        <title>Halomonas alkalisoli sp. nov., isolated from saline alkaline soil.</title>
        <authorList>
            <person name="Wang D."/>
            <person name="Zhang G."/>
        </authorList>
    </citation>
    <scope>NUCLEOTIDE SEQUENCE [LARGE SCALE GENOMIC DNA]</scope>
    <source>
        <strain evidence="2 3">WRN001</strain>
    </source>
</reference>
<dbReference type="RefSeq" id="WP_095619739.1">
    <property type="nucleotide sequence ID" value="NZ_NSKB01000002.1"/>
</dbReference>
<proteinExistence type="predicted"/>
<evidence type="ECO:0000256" key="1">
    <source>
        <dbReference type="SAM" id="Phobius"/>
    </source>
</evidence>
<dbReference type="Proteomes" id="UP000217771">
    <property type="component" value="Unassembled WGS sequence"/>
</dbReference>
<keyword evidence="1" id="KW-0472">Membrane</keyword>
<organism evidence="2 3">
    <name type="scientific">Halomonas salipaludis</name>
    <dbReference type="NCBI Taxonomy" id="2032625"/>
    <lineage>
        <taxon>Bacteria</taxon>
        <taxon>Pseudomonadati</taxon>
        <taxon>Pseudomonadota</taxon>
        <taxon>Gammaproteobacteria</taxon>
        <taxon>Oceanospirillales</taxon>
        <taxon>Halomonadaceae</taxon>
        <taxon>Halomonas</taxon>
    </lineage>
</organism>
<keyword evidence="3" id="KW-1185">Reference proteome</keyword>
<feature type="transmembrane region" description="Helical" evidence="1">
    <location>
        <begin position="36"/>
        <end position="58"/>
    </location>
</feature>
<dbReference type="AlphaFoldDB" id="A0A2A2F0D9"/>
<feature type="transmembrane region" description="Helical" evidence="1">
    <location>
        <begin position="12"/>
        <end position="29"/>
    </location>
</feature>
<evidence type="ECO:0000313" key="3">
    <source>
        <dbReference type="Proteomes" id="UP000217771"/>
    </source>
</evidence>
<keyword evidence="1" id="KW-0812">Transmembrane</keyword>